<dbReference type="VEuPathDB" id="FungiDB:ASPCADRAFT_210750"/>
<evidence type="ECO:0000313" key="1">
    <source>
        <dbReference type="EMBL" id="OOF91759.1"/>
    </source>
</evidence>
<dbReference type="AlphaFoldDB" id="A0A1R3RB94"/>
<dbReference type="EMBL" id="KV907509">
    <property type="protein sequence ID" value="OOF91759.1"/>
    <property type="molecule type" value="Genomic_DNA"/>
</dbReference>
<sequence length="80" mass="9031">MLLQVNFTSPYPLQVFKKDVNLHSSMTRNILALNRPVTPASTSPNTSYAKRSHVSLCAQRKRYWTKAGTCIESVEGYVNN</sequence>
<reference evidence="2" key="1">
    <citation type="journal article" date="2017" name="Genome Biol.">
        <title>Comparative genomics reveals high biological diversity and specific adaptations in the industrially and medically important fungal genus Aspergillus.</title>
        <authorList>
            <person name="de Vries R.P."/>
            <person name="Riley R."/>
            <person name="Wiebenga A."/>
            <person name="Aguilar-Osorio G."/>
            <person name="Amillis S."/>
            <person name="Uchima C.A."/>
            <person name="Anderluh G."/>
            <person name="Asadollahi M."/>
            <person name="Askin M."/>
            <person name="Barry K."/>
            <person name="Battaglia E."/>
            <person name="Bayram O."/>
            <person name="Benocci T."/>
            <person name="Braus-Stromeyer S.A."/>
            <person name="Caldana C."/>
            <person name="Canovas D."/>
            <person name="Cerqueira G.C."/>
            <person name="Chen F."/>
            <person name="Chen W."/>
            <person name="Choi C."/>
            <person name="Clum A."/>
            <person name="Dos Santos R.A."/>
            <person name="Damasio A.R."/>
            <person name="Diallinas G."/>
            <person name="Emri T."/>
            <person name="Fekete E."/>
            <person name="Flipphi M."/>
            <person name="Freyberg S."/>
            <person name="Gallo A."/>
            <person name="Gournas C."/>
            <person name="Habgood R."/>
            <person name="Hainaut M."/>
            <person name="Harispe M.L."/>
            <person name="Henrissat B."/>
            <person name="Hilden K.S."/>
            <person name="Hope R."/>
            <person name="Hossain A."/>
            <person name="Karabika E."/>
            <person name="Karaffa L."/>
            <person name="Karanyi Z."/>
            <person name="Krasevec N."/>
            <person name="Kuo A."/>
            <person name="Kusch H."/>
            <person name="LaButti K."/>
            <person name="Lagendijk E.L."/>
            <person name="Lapidus A."/>
            <person name="Levasseur A."/>
            <person name="Lindquist E."/>
            <person name="Lipzen A."/>
            <person name="Logrieco A.F."/>
            <person name="MacCabe A."/>
            <person name="Maekelae M.R."/>
            <person name="Malavazi I."/>
            <person name="Melin P."/>
            <person name="Meyer V."/>
            <person name="Mielnichuk N."/>
            <person name="Miskei M."/>
            <person name="Molnar A.P."/>
            <person name="Mule G."/>
            <person name="Ngan C.Y."/>
            <person name="Orejas M."/>
            <person name="Orosz E."/>
            <person name="Ouedraogo J.P."/>
            <person name="Overkamp K.M."/>
            <person name="Park H.-S."/>
            <person name="Perrone G."/>
            <person name="Piumi F."/>
            <person name="Punt P.J."/>
            <person name="Ram A.F."/>
            <person name="Ramon A."/>
            <person name="Rauscher S."/>
            <person name="Record E."/>
            <person name="Riano-Pachon D.M."/>
            <person name="Robert V."/>
            <person name="Roehrig J."/>
            <person name="Ruller R."/>
            <person name="Salamov A."/>
            <person name="Salih N.S."/>
            <person name="Samson R.A."/>
            <person name="Sandor E."/>
            <person name="Sanguinetti M."/>
            <person name="Schuetze T."/>
            <person name="Sepcic K."/>
            <person name="Shelest E."/>
            <person name="Sherlock G."/>
            <person name="Sophianopoulou V."/>
            <person name="Squina F.M."/>
            <person name="Sun H."/>
            <person name="Susca A."/>
            <person name="Todd R.B."/>
            <person name="Tsang A."/>
            <person name="Unkles S.E."/>
            <person name="van de Wiele N."/>
            <person name="van Rossen-Uffink D."/>
            <person name="Oliveira J.V."/>
            <person name="Vesth T.C."/>
            <person name="Visser J."/>
            <person name="Yu J.-H."/>
            <person name="Zhou M."/>
            <person name="Andersen M.R."/>
            <person name="Archer D.B."/>
            <person name="Baker S.E."/>
            <person name="Benoit I."/>
            <person name="Brakhage A.A."/>
            <person name="Braus G.H."/>
            <person name="Fischer R."/>
            <person name="Frisvad J.C."/>
            <person name="Goldman G.H."/>
            <person name="Houbraken J."/>
            <person name="Oakley B."/>
            <person name="Pocsi I."/>
            <person name="Scazzocchio C."/>
            <person name="Seiboth B."/>
            <person name="vanKuyk P.A."/>
            <person name="Wortman J."/>
            <person name="Dyer P.S."/>
            <person name="Grigoriev I.V."/>
        </authorList>
    </citation>
    <scope>NUCLEOTIDE SEQUENCE [LARGE SCALE GENOMIC DNA]</scope>
    <source>
        <strain evidence="2">ITEM 5010</strain>
    </source>
</reference>
<keyword evidence="2" id="KW-1185">Reference proteome</keyword>
<gene>
    <name evidence="1" type="ORF">ASPCADRAFT_210750</name>
</gene>
<accession>A0A1R3RB94</accession>
<evidence type="ECO:0000313" key="2">
    <source>
        <dbReference type="Proteomes" id="UP000188318"/>
    </source>
</evidence>
<proteinExistence type="predicted"/>
<organism evidence="1 2">
    <name type="scientific">Aspergillus carbonarius (strain ITEM 5010)</name>
    <dbReference type="NCBI Taxonomy" id="602072"/>
    <lineage>
        <taxon>Eukaryota</taxon>
        <taxon>Fungi</taxon>
        <taxon>Dikarya</taxon>
        <taxon>Ascomycota</taxon>
        <taxon>Pezizomycotina</taxon>
        <taxon>Eurotiomycetes</taxon>
        <taxon>Eurotiomycetidae</taxon>
        <taxon>Eurotiales</taxon>
        <taxon>Aspergillaceae</taxon>
        <taxon>Aspergillus</taxon>
        <taxon>Aspergillus subgen. Circumdati</taxon>
    </lineage>
</organism>
<name>A0A1R3RB94_ASPC5</name>
<dbReference type="Proteomes" id="UP000188318">
    <property type="component" value="Unassembled WGS sequence"/>
</dbReference>
<protein>
    <submittedName>
        <fullName evidence="1">Uncharacterized protein</fullName>
    </submittedName>
</protein>